<keyword evidence="1" id="KW-1133">Transmembrane helix</keyword>
<comment type="caution">
    <text evidence="2">The sequence shown here is derived from an EMBL/GenBank/DDBJ whole genome shotgun (WGS) entry which is preliminary data.</text>
</comment>
<protein>
    <submittedName>
        <fullName evidence="2">Uncharacterized protein</fullName>
    </submittedName>
</protein>
<keyword evidence="1" id="KW-0812">Transmembrane</keyword>
<sequence>MELSVWLDGLGGLGGAWVDDALVWAVALLAALVGAAAFVNGVALLMDSDTEAG</sequence>
<evidence type="ECO:0000256" key="1">
    <source>
        <dbReference type="SAM" id="Phobius"/>
    </source>
</evidence>
<proteinExistence type="predicted"/>
<name>A0ABU8WP98_9BURK</name>
<evidence type="ECO:0000313" key="3">
    <source>
        <dbReference type="Proteomes" id="UP001385892"/>
    </source>
</evidence>
<dbReference type="EMBL" id="JBBKZT010000010">
    <property type="protein sequence ID" value="MEJ8849363.1"/>
    <property type="molecule type" value="Genomic_DNA"/>
</dbReference>
<keyword evidence="1" id="KW-0472">Membrane</keyword>
<dbReference type="RefSeq" id="WP_340344492.1">
    <property type="nucleotide sequence ID" value="NZ_JBBKZT010000010.1"/>
</dbReference>
<evidence type="ECO:0000313" key="2">
    <source>
        <dbReference type="EMBL" id="MEJ8849363.1"/>
    </source>
</evidence>
<reference evidence="2 3" key="1">
    <citation type="submission" date="2024-03" db="EMBL/GenBank/DDBJ databases">
        <title>Novel species of the genus Variovorax.</title>
        <authorList>
            <person name="Liu Q."/>
            <person name="Xin Y.-H."/>
        </authorList>
    </citation>
    <scope>NUCLEOTIDE SEQUENCE [LARGE SCALE GENOMIC DNA]</scope>
    <source>
        <strain evidence="2 3">KACC 18900</strain>
    </source>
</reference>
<accession>A0ABU8WP98</accession>
<dbReference type="Proteomes" id="UP001385892">
    <property type="component" value="Unassembled WGS sequence"/>
</dbReference>
<organism evidence="2 3">
    <name type="scientific">Variovorax rhizosphaerae</name>
    <dbReference type="NCBI Taxonomy" id="1836200"/>
    <lineage>
        <taxon>Bacteria</taxon>
        <taxon>Pseudomonadati</taxon>
        <taxon>Pseudomonadota</taxon>
        <taxon>Betaproteobacteria</taxon>
        <taxon>Burkholderiales</taxon>
        <taxon>Comamonadaceae</taxon>
        <taxon>Variovorax</taxon>
    </lineage>
</organism>
<gene>
    <name evidence="2" type="ORF">WKW82_22105</name>
</gene>
<keyword evidence="3" id="KW-1185">Reference proteome</keyword>
<feature type="transmembrane region" description="Helical" evidence="1">
    <location>
        <begin position="22"/>
        <end position="46"/>
    </location>
</feature>